<dbReference type="OrthoDB" id="4008472at2759"/>
<dbReference type="GeneID" id="8299321"/>
<protein>
    <recommendedName>
        <fullName evidence="3">DUF4259 domain-containing protein</fullName>
    </recommendedName>
</protein>
<dbReference type="HOGENOM" id="CLU_1602466_0_0_1"/>
<dbReference type="Proteomes" id="UP000002037">
    <property type="component" value="Unassembled WGS sequence"/>
</dbReference>
<reference evidence="1 2" key="1">
    <citation type="journal article" date="2009" name="Nature">
        <title>Evolution of pathogenicity and sexual reproduction in eight Candida genomes.</title>
        <authorList>
            <person name="Butler G."/>
            <person name="Rasmussen M.D."/>
            <person name="Lin M.F."/>
            <person name="Santos M.A."/>
            <person name="Sakthikumar S."/>
            <person name="Munro C.A."/>
            <person name="Rheinbay E."/>
            <person name="Grabherr M."/>
            <person name="Forche A."/>
            <person name="Reedy J.L."/>
            <person name="Agrafioti I."/>
            <person name="Arnaud M.B."/>
            <person name="Bates S."/>
            <person name="Brown A.J."/>
            <person name="Brunke S."/>
            <person name="Costanzo M.C."/>
            <person name="Fitzpatrick D.A."/>
            <person name="de Groot P.W."/>
            <person name="Harris D."/>
            <person name="Hoyer L.L."/>
            <person name="Hube B."/>
            <person name="Klis F.M."/>
            <person name="Kodira C."/>
            <person name="Lennard N."/>
            <person name="Logue M.E."/>
            <person name="Martin R."/>
            <person name="Neiman A.M."/>
            <person name="Nikolaou E."/>
            <person name="Quail M.A."/>
            <person name="Quinn J."/>
            <person name="Santos M.C."/>
            <person name="Schmitzberger F.F."/>
            <person name="Sherlock G."/>
            <person name="Shah P."/>
            <person name="Silverstein K.A."/>
            <person name="Skrzypek M.S."/>
            <person name="Soll D."/>
            <person name="Staggs R."/>
            <person name="Stansfield I."/>
            <person name="Stumpf M.P."/>
            <person name="Sudbery P.E."/>
            <person name="Srikantha T."/>
            <person name="Zeng Q."/>
            <person name="Berman J."/>
            <person name="Berriman M."/>
            <person name="Heitman J."/>
            <person name="Gow N.A."/>
            <person name="Lorenz M.C."/>
            <person name="Birren B.W."/>
            <person name="Kellis M."/>
            <person name="Cuomo C.A."/>
        </authorList>
    </citation>
    <scope>NUCLEOTIDE SEQUENCE [LARGE SCALE GENOMIC DNA]</scope>
    <source>
        <strain evidence="2">ATCC MYA-3404 / T1</strain>
    </source>
</reference>
<evidence type="ECO:0000313" key="2">
    <source>
        <dbReference type="Proteomes" id="UP000002037"/>
    </source>
</evidence>
<evidence type="ECO:0000313" key="1">
    <source>
        <dbReference type="EMBL" id="EER31435.1"/>
    </source>
</evidence>
<organism evidence="1 2">
    <name type="scientific">Candida tropicalis (strain ATCC MYA-3404 / T1)</name>
    <name type="common">Yeast</name>
    <dbReference type="NCBI Taxonomy" id="294747"/>
    <lineage>
        <taxon>Eukaryota</taxon>
        <taxon>Fungi</taxon>
        <taxon>Dikarya</taxon>
        <taxon>Ascomycota</taxon>
        <taxon>Saccharomycotina</taxon>
        <taxon>Pichiomycetes</taxon>
        <taxon>Debaryomycetaceae</taxon>
        <taxon>Candida/Lodderomyces clade</taxon>
        <taxon>Candida</taxon>
    </lineage>
</organism>
<dbReference type="InterPro" id="IPR025355">
    <property type="entry name" value="DUF4259"/>
</dbReference>
<accession>C5MGH2</accession>
<proteinExistence type="predicted"/>
<dbReference type="RefSeq" id="XP_002550867.1">
    <property type="nucleotide sequence ID" value="XM_002550821.1"/>
</dbReference>
<dbReference type="EMBL" id="GG692401">
    <property type="protein sequence ID" value="EER31435.1"/>
    <property type="molecule type" value="Genomic_DNA"/>
</dbReference>
<name>C5MGH2_CANTT</name>
<dbReference type="VEuPathDB" id="FungiDB:CTRG_05165"/>
<evidence type="ECO:0008006" key="3">
    <source>
        <dbReference type="Google" id="ProtNLM"/>
    </source>
</evidence>
<dbReference type="eggNOG" id="ENOG502R5HE">
    <property type="taxonomic scope" value="Eukaryota"/>
</dbReference>
<sequence>MGAWGSGYFESDSACDFWARVRDTNTENTLQEIIDSLETAIMNEEGYLDISDCEAATISSLLVIVFDSKKWFEESFNDKQIPQFYKEEINNFISRNQQQWDNEYKSKLYRVEEEQEDLNISQLAGKALRGNLDPKTSEASDLWSETEYFEEWKSTIQILLDRLEQISTSSK</sequence>
<dbReference type="AlphaFoldDB" id="C5MGH2"/>
<keyword evidence="2" id="KW-1185">Reference proteome</keyword>
<dbReference type="KEGG" id="ctp:CTRG_05165"/>
<dbReference type="Pfam" id="PF14078">
    <property type="entry name" value="DUF4259"/>
    <property type="match status" value="1"/>
</dbReference>
<gene>
    <name evidence="1" type="ORF">CTRG_05165</name>
</gene>